<dbReference type="AlphaFoldDB" id="A0A2S7WQJ2"/>
<evidence type="ECO:0000313" key="2">
    <source>
        <dbReference type="EMBL" id="PQJ79869.1"/>
    </source>
</evidence>
<keyword evidence="3" id="KW-1185">Reference proteome</keyword>
<feature type="transmembrane region" description="Helical" evidence="1">
    <location>
        <begin position="81"/>
        <end position="99"/>
    </location>
</feature>
<reference evidence="2 3" key="1">
    <citation type="submission" date="2016-12" db="EMBL/GenBank/DDBJ databases">
        <title>Trade-off between light-utilization and light-protection in marine flavobacteria.</title>
        <authorList>
            <person name="Kumagai Y."/>
            <person name="Yoshizawa S."/>
            <person name="Kogure K."/>
            <person name="Iwasaki W."/>
        </authorList>
    </citation>
    <scope>NUCLEOTIDE SEQUENCE [LARGE SCALE GENOMIC DNA]</scope>
    <source>
        <strain evidence="2 3">NBRC 108759</strain>
    </source>
</reference>
<sequence>MKPKLLNIQFYLFKGIIIWSIITSLFTWLPLVRIIGKPDKYYWGILNVSGEGANGPYWIFVLGLTLAVSLLYSAFRVKARIYSYITILLWHLLVLYLVVMGFLQSKDTTIQGQGLHWEFPIWILVLTALLSIVCIVAWIRLEIKNGIHFKINTWQKQNSKMLIISGFLLFLAIYLFSVGDNYNWITSSAIIVTIIQWIFLVESFKPIL</sequence>
<feature type="transmembrane region" description="Helical" evidence="1">
    <location>
        <begin position="161"/>
        <end position="178"/>
    </location>
</feature>
<feature type="transmembrane region" description="Helical" evidence="1">
    <location>
        <begin position="12"/>
        <end position="35"/>
    </location>
</feature>
<proteinExistence type="predicted"/>
<comment type="caution">
    <text evidence="2">The sequence shown here is derived from an EMBL/GenBank/DDBJ whole genome shotgun (WGS) entry which is preliminary data.</text>
</comment>
<feature type="transmembrane region" description="Helical" evidence="1">
    <location>
        <begin position="119"/>
        <end position="141"/>
    </location>
</feature>
<keyword evidence="1" id="KW-0472">Membrane</keyword>
<feature type="transmembrane region" description="Helical" evidence="1">
    <location>
        <begin position="55"/>
        <end position="74"/>
    </location>
</feature>
<dbReference type="EMBL" id="MSCN01000001">
    <property type="protein sequence ID" value="PQJ79869.1"/>
    <property type="molecule type" value="Genomic_DNA"/>
</dbReference>
<accession>A0A2S7WQJ2</accession>
<keyword evidence="1" id="KW-0812">Transmembrane</keyword>
<dbReference type="Proteomes" id="UP000238882">
    <property type="component" value="Unassembled WGS sequence"/>
</dbReference>
<name>A0A2S7WQJ2_9FLAO</name>
<evidence type="ECO:0000256" key="1">
    <source>
        <dbReference type="SAM" id="Phobius"/>
    </source>
</evidence>
<organism evidence="2 3">
    <name type="scientific">Polaribacter porphyrae</name>
    <dbReference type="NCBI Taxonomy" id="1137780"/>
    <lineage>
        <taxon>Bacteria</taxon>
        <taxon>Pseudomonadati</taxon>
        <taxon>Bacteroidota</taxon>
        <taxon>Flavobacteriia</taxon>
        <taxon>Flavobacteriales</taxon>
        <taxon>Flavobacteriaceae</taxon>
    </lineage>
</organism>
<keyword evidence="1" id="KW-1133">Transmembrane helix</keyword>
<gene>
    <name evidence="2" type="ORF">BTO18_12095</name>
</gene>
<feature type="transmembrane region" description="Helical" evidence="1">
    <location>
        <begin position="184"/>
        <end position="201"/>
    </location>
</feature>
<dbReference type="RefSeq" id="WP_105016467.1">
    <property type="nucleotide sequence ID" value="NZ_MSCN01000001.1"/>
</dbReference>
<evidence type="ECO:0000313" key="3">
    <source>
        <dbReference type="Proteomes" id="UP000238882"/>
    </source>
</evidence>
<protein>
    <submittedName>
        <fullName evidence="2">Uncharacterized protein</fullName>
    </submittedName>
</protein>